<dbReference type="WBParaSite" id="GPUH_0000144901-mRNA-1">
    <property type="protein sequence ID" value="GPUH_0000144901-mRNA-1"/>
    <property type="gene ID" value="GPUH_0000144901"/>
</dbReference>
<feature type="compositionally biased region" description="Polar residues" evidence="1">
    <location>
        <begin position="675"/>
        <end position="684"/>
    </location>
</feature>
<feature type="compositionally biased region" description="Low complexity" evidence="1">
    <location>
        <begin position="1186"/>
        <end position="1199"/>
    </location>
</feature>
<dbReference type="EMBL" id="UYRT01001747">
    <property type="protein sequence ID" value="VDK30082.1"/>
    <property type="molecule type" value="Genomic_DNA"/>
</dbReference>
<feature type="compositionally biased region" description="Low complexity" evidence="1">
    <location>
        <begin position="1038"/>
        <end position="1047"/>
    </location>
</feature>
<reference evidence="4" key="1">
    <citation type="submission" date="2016-06" db="UniProtKB">
        <authorList>
            <consortium name="WormBaseParasite"/>
        </authorList>
    </citation>
    <scope>IDENTIFICATION</scope>
</reference>
<feature type="compositionally biased region" description="Polar residues" evidence="1">
    <location>
        <begin position="828"/>
        <end position="839"/>
    </location>
</feature>
<keyword evidence="3" id="KW-1185">Reference proteome</keyword>
<proteinExistence type="predicted"/>
<reference evidence="2 3" key="2">
    <citation type="submission" date="2018-11" db="EMBL/GenBank/DDBJ databases">
        <authorList>
            <consortium name="Pathogen Informatics"/>
        </authorList>
    </citation>
    <scope>NUCLEOTIDE SEQUENCE [LARGE SCALE GENOMIC DNA]</scope>
</reference>
<feature type="region of interest" description="Disordered" evidence="1">
    <location>
        <begin position="551"/>
        <end position="592"/>
    </location>
</feature>
<evidence type="ECO:0000313" key="3">
    <source>
        <dbReference type="Proteomes" id="UP000271098"/>
    </source>
</evidence>
<feature type="compositionally biased region" description="Low complexity" evidence="1">
    <location>
        <begin position="1382"/>
        <end position="1398"/>
    </location>
</feature>
<feature type="compositionally biased region" description="Polar residues" evidence="1">
    <location>
        <begin position="1100"/>
        <end position="1111"/>
    </location>
</feature>
<feature type="compositionally biased region" description="Polar residues" evidence="1">
    <location>
        <begin position="551"/>
        <end position="563"/>
    </location>
</feature>
<feature type="compositionally biased region" description="Polar residues" evidence="1">
    <location>
        <begin position="810"/>
        <end position="821"/>
    </location>
</feature>
<sequence length="1398" mass="148561">MSDCEYETDSDKEDAGQNGALHACMHCSPDVLAAERGFASMHACANCTAGVPVSHAPIYGICPHCGGMPTAPGDTTMAHCCCGGGAYYGAMDSNLVACAACGAGTVVPQPPVIAILAAPVESHDTGDTSEFERTIESEQTIQDHQQQYETISEFNESTNETMVNTSSTSNPELTNRPESSVPTQISESNTTCCSQCRKMYTQMSDWTMLNGCPGCNKTISQLTSLPGSVNATINSSPGGSSVPTQTSDSNTTCCSKCRNLYMQAQDWMMQHECPECNKTSSQLAASLSGMEEKTDNTINISHEDANKSHSEKTEKSEQEIPGYLVTLRSTNKSASKDDLSETAHAKPCVSHKLVTKKVDNANNELQKLQGKVGICEGTSVQLKQQKFGFGRICGNESESKQDHNDTCGMNSESDIKETDHTELPQSEVQAIFGKIIPPDTASEVPETEELLAALKQLDRVLEDAGPTSTGDVTGMNSEQVASPAKQGILDPSQLKTGELNETEEQHIWVLDANAAVSNNGQVGQLHMQPGEQGETPAVIPERGTTPTAIQSLTAASPSDSTSSKGKRTPSEIGNTHEFSQQPNLGPSAKKQTEGTCGFVASNVKQNLPQPPKRRMRALDRERRMTQNVRAPDIRSLLSAARQLKSSVKQPQPQSKTVPTTKTEIKETIAAIQVGATSVLPQDDTSSNEEHKLPKTQKHPGSQPEATPLAEKKVKELMTAAQIGSTSVLPLEGGTTKREHGCSETEKMSTVLGQANPELDKKTRQVKGTDADPTSQKIPQPSKRSRMLDCERHKMRYLWEPNINKPFSSAGQAIPSSEQPESQLAEVTAKSSTDTSLDGTQMTSSVAAAASLKQEHKPPVIPVSIKKLGQTTLGTVREKITITEKPPVTGSTEHEKFPELTATAEMLNGKKTKIEDHSTSGITGLLSHTGPMHSSFKRPQPKTPASMELGMKTMDMTPAMGKHGETSNVVGSTLVPIAVEKLKTAPVEEHPFHMKPAAIKHSEVTQATVSAVKYLQPTPATAHDWEPALAAAKRPKPAPATAQQPKLASATAEQPGLAPNTTKRLEPAPATAKQSEPAPTATKQPGQAPAVARKAKRALATAQQPGLASATTKEPEPAPSTRKRSKSAPAKEKHPKPATATANQPELAPSTAKQLEPVRAMAKQPEPALTTAKQLEPASAATKQSTPAMAKKPKPALATAQQPEPALTTTKEPEPAPSTKKRSKSAPAKEKQPKLATATANQPELAPSTAKQLEPVRAMAKQPEPALTTAEQPEPASTATKQSTPAMAKKPKPALATAQQPEPALTTTKEPEPAPSTKKRSKSAPAKEKQPKLATATANQPELAPSTAKQLEPVRAMTKQPEPALTTAKQSEPASAATKQSTPAMAKKPKPALATAQQP</sequence>
<feature type="compositionally biased region" description="Low complexity" evidence="1">
    <location>
        <begin position="1284"/>
        <end position="1297"/>
    </location>
</feature>
<name>A0A183CYA5_9BILA</name>
<gene>
    <name evidence="2" type="ORF">GPUH_LOCUS1446</name>
</gene>
<feature type="region of interest" description="Disordered" evidence="1">
    <location>
        <begin position="810"/>
        <end position="839"/>
    </location>
</feature>
<dbReference type="Proteomes" id="UP000271098">
    <property type="component" value="Unassembled WGS sequence"/>
</dbReference>
<organism evidence="4">
    <name type="scientific">Gongylonema pulchrum</name>
    <dbReference type="NCBI Taxonomy" id="637853"/>
    <lineage>
        <taxon>Eukaryota</taxon>
        <taxon>Metazoa</taxon>
        <taxon>Ecdysozoa</taxon>
        <taxon>Nematoda</taxon>
        <taxon>Chromadorea</taxon>
        <taxon>Rhabditida</taxon>
        <taxon>Spirurina</taxon>
        <taxon>Spiruromorpha</taxon>
        <taxon>Spiruroidea</taxon>
        <taxon>Gongylonematidae</taxon>
        <taxon>Gongylonema</taxon>
    </lineage>
</organism>
<protein>
    <submittedName>
        <fullName evidence="4">Protein kinase domain-containing protein</fullName>
    </submittedName>
</protein>
<feature type="region of interest" description="Disordered" evidence="1">
    <location>
        <begin position="1029"/>
        <end position="1398"/>
    </location>
</feature>
<feature type="region of interest" description="Disordered" evidence="1">
    <location>
        <begin position="523"/>
        <end position="542"/>
    </location>
</feature>
<accession>A0A183CYA5</accession>
<feature type="region of interest" description="Disordered" evidence="1">
    <location>
        <begin position="761"/>
        <end position="785"/>
    </location>
</feature>
<feature type="compositionally biased region" description="Polar residues" evidence="1">
    <location>
        <begin position="1268"/>
        <end position="1283"/>
    </location>
</feature>
<feature type="region of interest" description="Disordered" evidence="1">
    <location>
        <begin position="675"/>
        <end position="705"/>
    </location>
</feature>
<feature type="compositionally biased region" description="Polar residues" evidence="1">
    <location>
        <begin position="1366"/>
        <end position="1381"/>
    </location>
</feature>
<feature type="region of interest" description="Disordered" evidence="1">
    <location>
        <begin position="154"/>
        <end position="184"/>
    </location>
</feature>
<evidence type="ECO:0000313" key="2">
    <source>
        <dbReference type="EMBL" id="VDK30082.1"/>
    </source>
</evidence>
<evidence type="ECO:0000256" key="1">
    <source>
        <dbReference type="SAM" id="MobiDB-lite"/>
    </source>
</evidence>
<evidence type="ECO:0000313" key="4">
    <source>
        <dbReference type="WBParaSite" id="GPUH_0000144901-mRNA-1"/>
    </source>
</evidence>
<feature type="compositionally biased region" description="Polar residues" evidence="1">
    <location>
        <begin position="571"/>
        <end position="584"/>
    </location>
</feature>